<name>A0A6L7ETC1_9ACTN</name>
<gene>
    <name evidence="2" type="ORF">GRQ65_04755</name>
</gene>
<feature type="region of interest" description="Disordered" evidence="1">
    <location>
        <begin position="1"/>
        <end position="34"/>
    </location>
</feature>
<reference evidence="2 3" key="1">
    <citation type="submission" date="2019-12" db="EMBL/GenBank/DDBJ databases">
        <authorList>
            <person name="Kun Z."/>
        </authorList>
    </citation>
    <scope>NUCLEOTIDE SEQUENCE [LARGE SCALE GENOMIC DNA]</scope>
    <source>
        <strain evidence="2 3">YIM 123512</strain>
    </source>
</reference>
<evidence type="ECO:0000313" key="3">
    <source>
        <dbReference type="Proteomes" id="UP000473325"/>
    </source>
</evidence>
<sequence length="167" mass="17661">MTTSSTPGPAPTRSTPGAGNDQVRCGEGTDTINVQDGQVDEVDCGDGQDTVTADRVDVVKNCETVNLPPLPAPAPPAAPETSQVVGLEYVKRGAKASCVFVSPTAGAGFQCRLDNRSWRVCSSPFEVNTRKLSLGKHEVYVRAAVVGNVDATPSTFAFRVQKPTKRR</sequence>
<proteinExistence type="predicted"/>
<evidence type="ECO:0000313" key="2">
    <source>
        <dbReference type="EMBL" id="MXG88856.1"/>
    </source>
</evidence>
<comment type="caution">
    <text evidence="2">The sequence shown here is derived from an EMBL/GenBank/DDBJ whole genome shotgun (WGS) entry which is preliminary data.</text>
</comment>
<dbReference type="Proteomes" id="UP000473325">
    <property type="component" value="Unassembled WGS sequence"/>
</dbReference>
<dbReference type="RefSeq" id="WP_160875616.1">
    <property type="nucleotide sequence ID" value="NZ_WUEK01000002.1"/>
</dbReference>
<accession>A0A6L7ETC1</accession>
<keyword evidence="3" id="KW-1185">Reference proteome</keyword>
<organism evidence="2 3">
    <name type="scientific">Nocardioides flavescens</name>
    <dbReference type="NCBI Taxonomy" id="2691959"/>
    <lineage>
        <taxon>Bacteria</taxon>
        <taxon>Bacillati</taxon>
        <taxon>Actinomycetota</taxon>
        <taxon>Actinomycetes</taxon>
        <taxon>Propionibacteriales</taxon>
        <taxon>Nocardioidaceae</taxon>
        <taxon>Nocardioides</taxon>
    </lineage>
</organism>
<protein>
    <submittedName>
        <fullName evidence="2">Uncharacterized protein</fullName>
    </submittedName>
</protein>
<dbReference type="AlphaFoldDB" id="A0A6L7ETC1"/>
<evidence type="ECO:0000256" key="1">
    <source>
        <dbReference type="SAM" id="MobiDB-lite"/>
    </source>
</evidence>
<dbReference type="EMBL" id="WUEK01000002">
    <property type="protein sequence ID" value="MXG88856.1"/>
    <property type="molecule type" value="Genomic_DNA"/>
</dbReference>
<feature type="compositionally biased region" description="Polar residues" evidence="1">
    <location>
        <begin position="1"/>
        <end position="17"/>
    </location>
</feature>